<dbReference type="Proteomes" id="UP000253857">
    <property type="component" value="Unassembled WGS sequence"/>
</dbReference>
<dbReference type="RefSeq" id="WP_147272999.1">
    <property type="nucleotide sequence ID" value="NZ_JAKNJA010000035.1"/>
</dbReference>
<protein>
    <submittedName>
        <fullName evidence="4">Aminotransferase DegT</fullName>
    </submittedName>
</protein>
<dbReference type="InterPro" id="IPR015424">
    <property type="entry name" value="PyrdxlP-dep_Trfase"/>
</dbReference>
<keyword evidence="2 3" id="KW-0663">Pyridoxal phosphate</keyword>
<feature type="non-terminal residue" evidence="4">
    <location>
        <position position="357"/>
    </location>
</feature>
<comment type="caution">
    <text evidence="4">The sequence shown here is derived from an EMBL/GenBank/DDBJ whole genome shotgun (WGS) entry which is preliminary data.</text>
</comment>
<dbReference type="CDD" id="cd00616">
    <property type="entry name" value="AHBA_syn"/>
    <property type="match status" value="1"/>
</dbReference>
<feature type="active site" description="Proton acceptor" evidence="1">
    <location>
        <position position="191"/>
    </location>
</feature>
<feature type="modified residue" description="N6-(pyridoxal phosphate)lysine" evidence="2">
    <location>
        <position position="191"/>
    </location>
</feature>
<gene>
    <name evidence="4" type="ORF">C1871_15885</name>
</gene>
<dbReference type="InterPro" id="IPR015421">
    <property type="entry name" value="PyrdxlP-dep_Trfase_major"/>
</dbReference>
<evidence type="ECO:0000313" key="5">
    <source>
        <dbReference type="Proteomes" id="UP000253857"/>
    </source>
</evidence>
<keyword evidence="4" id="KW-0032">Aminotransferase</keyword>
<dbReference type="Pfam" id="PF01041">
    <property type="entry name" value="DegT_DnrJ_EryC1"/>
    <property type="match status" value="1"/>
</dbReference>
<sequence length="357" mass="38159">MEFRDLKAQYRALEPEIVEASLGVLGSGCFIGGPKVAELETRLADYVGAGHCITCANGTDALQLALMAWGVGPGDAVFVPDFTFFASGEAPALLGATPAFVDVDERTFNLDPVKLEEAVRFVENETGLLPRAVVAVDLFGLPADYPAIREVCERHGMLLLEDGAQGFGGSIDGKMACSFGDVSTTSFFPAKPLGCYGDGGAVFTDSDEWAELIRSYAVHGKGSMKYDNVRVGINSRLDAVQAAVLLVKLGVFEGRELDAVNEAAALYDEMLAGSGLVLPEIPEGYRSSWAQYTVQLPGDADRDALQIALKERGIPTMVYYPKPMHEQRAFEGAHLRPGGCPVAKRLCETVLSLPMGP</sequence>
<evidence type="ECO:0000256" key="3">
    <source>
        <dbReference type="RuleBase" id="RU004508"/>
    </source>
</evidence>
<dbReference type="InterPro" id="IPR000653">
    <property type="entry name" value="DegT/StrS_aminotransferase"/>
</dbReference>
<evidence type="ECO:0000313" key="4">
    <source>
        <dbReference type="EMBL" id="RDB80039.1"/>
    </source>
</evidence>
<dbReference type="EMBL" id="PPTY01000083">
    <property type="protein sequence ID" value="RDB80039.1"/>
    <property type="molecule type" value="Genomic_DNA"/>
</dbReference>
<dbReference type="GO" id="GO:0030170">
    <property type="term" value="F:pyridoxal phosphate binding"/>
    <property type="evidence" value="ECO:0007669"/>
    <property type="project" value="TreeGrafter"/>
</dbReference>
<organism evidence="4 5">
    <name type="scientific">Eggerthella lenta</name>
    <name type="common">Eubacterium lentum</name>
    <dbReference type="NCBI Taxonomy" id="84112"/>
    <lineage>
        <taxon>Bacteria</taxon>
        <taxon>Bacillati</taxon>
        <taxon>Actinomycetota</taxon>
        <taxon>Coriobacteriia</taxon>
        <taxon>Eggerthellales</taxon>
        <taxon>Eggerthellaceae</taxon>
        <taxon>Eggerthella</taxon>
    </lineage>
</organism>
<name>A0A369MRF1_EGGLN</name>
<evidence type="ECO:0000256" key="2">
    <source>
        <dbReference type="PIRSR" id="PIRSR000390-2"/>
    </source>
</evidence>
<dbReference type="SUPFAM" id="SSF53383">
    <property type="entry name" value="PLP-dependent transferases"/>
    <property type="match status" value="1"/>
</dbReference>
<dbReference type="InterPro" id="IPR015422">
    <property type="entry name" value="PyrdxlP-dep_Trfase_small"/>
</dbReference>
<dbReference type="GO" id="GO:0008483">
    <property type="term" value="F:transaminase activity"/>
    <property type="evidence" value="ECO:0007669"/>
    <property type="project" value="UniProtKB-KW"/>
</dbReference>
<accession>A0A369MRF1</accession>
<comment type="similarity">
    <text evidence="3">Belongs to the DegT/DnrJ/EryC1 family.</text>
</comment>
<reference evidence="4 5" key="1">
    <citation type="journal article" date="2018" name="Elife">
        <title>Discovery and characterization of a prevalent human gut bacterial enzyme sufficient for the inactivation of a family of plant toxins.</title>
        <authorList>
            <person name="Koppel N."/>
            <person name="Bisanz J.E."/>
            <person name="Pandelia M.E."/>
            <person name="Turnbaugh P.J."/>
            <person name="Balskus E.P."/>
        </authorList>
    </citation>
    <scope>NUCLEOTIDE SEQUENCE [LARGE SCALE GENOMIC DNA]</scope>
    <source>
        <strain evidence="4 5">FAA1-1-60AUCSF</strain>
    </source>
</reference>
<proteinExistence type="inferred from homology"/>
<dbReference type="Gene3D" id="3.90.1150.10">
    <property type="entry name" value="Aspartate Aminotransferase, domain 1"/>
    <property type="match status" value="1"/>
</dbReference>
<dbReference type="PIRSF" id="PIRSF000390">
    <property type="entry name" value="PLP_StrS"/>
    <property type="match status" value="1"/>
</dbReference>
<evidence type="ECO:0000256" key="1">
    <source>
        <dbReference type="PIRSR" id="PIRSR000390-1"/>
    </source>
</evidence>
<dbReference type="GO" id="GO:0000271">
    <property type="term" value="P:polysaccharide biosynthetic process"/>
    <property type="evidence" value="ECO:0007669"/>
    <property type="project" value="TreeGrafter"/>
</dbReference>
<dbReference type="AlphaFoldDB" id="A0A369MRF1"/>
<dbReference type="PANTHER" id="PTHR30244">
    <property type="entry name" value="TRANSAMINASE"/>
    <property type="match status" value="1"/>
</dbReference>
<dbReference type="Gene3D" id="3.40.640.10">
    <property type="entry name" value="Type I PLP-dependent aspartate aminotransferase-like (Major domain)"/>
    <property type="match status" value="1"/>
</dbReference>
<dbReference type="PANTHER" id="PTHR30244:SF42">
    <property type="entry name" value="UDP-2-ACETAMIDO-2-DEOXY-3-OXO-D-GLUCURONATE AMINOTRANSFERASE"/>
    <property type="match status" value="1"/>
</dbReference>
<keyword evidence="4" id="KW-0808">Transferase</keyword>